<reference evidence="1" key="1">
    <citation type="journal article" date="2020" name="Appl. Environ. Microbiol.">
        <title>Medium-Chain Fatty Acid Synthesis by 'Candidatus Weimeria bifida' gen. nov., sp. nov., and 'Candidatus Pseudoramibacter fermentans' sp. nov.</title>
        <authorList>
            <person name="Scarborough M.J."/>
            <person name="Myers K.S."/>
            <person name="Donohue T.J."/>
            <person name="Noguera D.R."/>
        </authorList>
    </citation>
    <scope>NUCLEOTIDE SEQUENCE</scope>
    <source>
        <strain evidence="1">LCO1.1</strain>
    </source>
</reference>
<gene>
    <name evidence="1" type="ORF">FRC54_10120</name>
</gene>
<name>A0A6N7J2N0_9FIRM</name>
<protein>
    <submittedName>
        <fullName evidence="1">DUF4867 family protein</fullName>
    </submittedName>
</protein>
<organism evidence="1 2">
    <name type="scientific">Candidatus Weimeria bifida</name>
    <dbReference type="NCBI Taxonomy" id="2599074"/>
    <lineage>
        <taxon>Bacteria</taxon>
        <taxon>Bacillati</taxon>
        <taxon>Bacillota</taxon>
        <taxon>Clostridia</taxon>
        <taxon>Lachnospirales</taxon>
        <taxon>Lachnospiraceae</taxon>
        <taxon>Candidatus Weimeria</taxon>
    </lineage>
</organism>
<dbReference type="InterPro" id="IPR032358">
    <property type="entry name" value="DUF4867"/>
</dbReference>
<dbReference type="Pfam" id="PF16161">
    <property type="entry name" value="DUF4867"/>
    <property type="match status" value="1"/>
</dbReference>
<dbReference type="Proteomes" id="UP000460257">
    <property type="component" value="Unassembled WGS sequence"/>
</dbReference>
<evidence type="ECO:0000313" key="2">
    <source>
        <dbReference type="Proteomes" id="UP000460257"/>
    </source>
</evidence>
<comment type="caution">
    <text evidence="1">The sequence shown here is derived from an EMBL/GenBank/DDBJ whole genome shotgun (WGS) entry which is preliminary data.</text>
</comment>
<proteinExistence type="predicted"/>
<evidence type="ECO:0000313" key="1">
    <source>
        <dbReference type="EMBL" id="MQN02221.1"/>
    </source>
</evidence>
<keyword evidence="2" id="KW-1185">Reference proteome</keyword>
<dbReference type="EMBL" id="VOGC01000009">
    <property type="protein sequence ID" value="MQN02221.1"/>
    <property type="molecule type" value="Genomic_DNA"/>
</dbReference>
<dbReference type="AlphaFoldDB" id="A0A6N7J2N0"/>
<sequence length="212" mass="23119">MKIYNVTDPEFKEYGRIIEGYDVSEILDALNKKTPCPEEGTGYVPKEEAIQNLDSAKTLAPSLFGGMPVEFGWCNGHNTKLNCLEYHRNSEFNLGTEDFILILGLAKDITDWKLDTSTCKAFKVPAGVLVEVFETTLHYAPCSASKGAGFRVLVALPEGTNTDAPATAGKSPEDKLLRANNKWLLAHPDAPEAKDGAWIGLTGENIDIADDI</sequence>
<accession>A0A6N7J2N0</accession>